<dbReference type="GO" id="GO:0005524">
    <property type="term" value="F:ATP binding"/>
    <property type="evidence" value="ECO:0007669"/>
    <property type="project" value="UniProtKB-KW"/>
</dbReference>
<dbReference type="PROSITE" id="PS50893">
    <property type="entry name" value="ABC_TRANSPORTER_2"/>
    <property type="match status" value="1"/>
</dbReference>
<feature type="domain" description="ABC transporter" evidence="9">
    <location>
        <begin position="357"/>
        <end position="591"/>
    </location>
</feature>
<dbReference type="Gene3D" id="1.20.1560.10">
    <property type="entry name" value="ABC transporter type 1, transmembrane domain"/>
    <property type="match status" value="1"/>
</dbReference>
<dbReference type="SMART" id="SM00382">
    <property type="entry name" value="AAA"/>
    <property type="match status" value="1"/>
</dbReference>
<gene>
    <name evidence="11" type="ORF">Hs20B_11480</name>
</gene>
<dbReference type="InterPro" id="IPR036640">
    <property type="entry name" value="ABC1_TM_sf"/>
</dbReference>
<evidence type="ECO:0000256" key="2">
    <source>
        <dbReference type="ARBA" id="ARBA00022448"/>
    </source>
</evidence>
<feature type="transmembrane region" description="Helical" evidence="8">
    <location>
        <begin position="290"/>
        <end position="308"/>
    </location>
</feature>
<dbReference type="GO" id="GO:0015421">
    <property type="term" value="F:ABC-type oligopeptide transporter activity"/>
    <property type="evidence" value="ECO:0007669"/>
    <property type="project" value="TreeGrafter"/>
</dbReference>
<evidence type="ECO:0000256" key="7">
    <source>
        <dbReference type="ARBA" id="ARBA00023136"/>
    </source>
</evidence>
<dbReference type="Pfam" id="PF00664">
    <property type="entry name" value="ABC_membrane"/>
    <property type="match status" value="1"/>
</dbReference>
<dbReference type="Gene3D" id="3.40.50.300">
    <property type="entry name" value="P-loop containing nucleotide triphosphate hydrolases"/>
    <property type="match status" value="1"/>
</dbReference>
<dbReference type="Pfam" id="PF00005">
    <property type="entry name" value="ABC_tran"/>
    <property type="match status" value="1"/>
</dbReference>
<feature type="domain" description="ABC transmembrane type-1" evidence="10">
    <location>
        <begin position="39"/>
        <end position="323"/>
    </location>
</feature>
<proteinExistence type="predicted"/>
<reference evidence="11 12" key="1">
    <citation type="submission" date="2020-02" db="EMBL/GenBank/DDBJ databases">
        <title>Draft genome sequence of Lactococcus sp. Hs20B0-1.</title>
        <authorList>
            <person name="Noda S."/>
            <person name="Yuki M."/>
            <person name="Ohkuma M."/>
        </authorList>
    </citation>
    <scope>NUCLEOTIDE SEQUENCE [LARGE SCALE GENOMIC DNA]</scope>
    <source>
        <strain evidence="11 12">Hs20B0-1</strain>
    </source>
</reference>
<evidence type="ECO:0000259" key="9">
    <source>
        <dbReference type="PROSITE" id="PS50893"/>
    </source>
</evidence>
<keyword evidence="12" id="KW-1185">Reference proteome</keyword>
<dbReference type="Proteomes" id="UP000475928">
    <property type="component" value="Unassembled WGS sequence"/>
</dbReference>
<keyword evidence="7 8" id="KW-0472">Membrane</keyword>
<dbReference type="InterPro" id="IPR003593">
    <property type="entry name" value="AAA+_ATPase"/>
</dbReference>
<evidence type="ECO:0000313" key="12">
    <source>
        <dbReference type="Proteomes" id="UP000475928"/>
    </source>
</evidence>
<keyword evidence="4" id="KW-0547">Nucleotide-binding</keyword>
<dbReference type="GO" id="GO:0016887">
    <property type="term" value="F:ATP hydrolysis activity"/>
    <property type="evidence" value="ECO:0007669"/>
    <property type="project" value="InterPro"/>
</dbReference>
<keyword evidence="3 8" id="KW-0812">Transmembrane</keyword>
<dbReference type="PANTHER" id="PTHR43394">
    <property type="entry name" value="ATP-DEPENDENT PERMEASE MDL1, MITOCHONDRIAL"/>
    <property type="match status" value="1"/>
</dbReference>
<dbReference type="SUPFAM" id="SSF52540">
    <property type="entry name" value="P-loop containing nucleoside triphosphate hydrolases"/>
    <property type="match status" value="1"/>
</dbReference>
<feature type="transmembrane region" description="Helical" evidence="8">
    <location>
        <begin position="35"/>
        <end position="59"/>
    </location>
</feature>
<evidence type="ECO:0000256" key="8">
    <source>
        <dbReference type="SAM" id="Phobius"/>
    </source>
</evidence>
<keyword evidence="5 11" id="KW-0067">ATP-binding</keyword>
<dbReference type="PROSITE" id="PS00211">
    <property type="entry name" value="ABC_TRANSPORTER_1"/>
    <property type="match status" value="1"/>
</dbReference>
<feature type="transmembrane region" description="Helical" evidence="8">
    <location>
        <begin position="79"/>
        <end position="99"/>
    </location>
</feature>
<protein>
    <submittedName>
        <fullName evidence="11">ABC transporter ATP-binding protein</fullName>
    </submittedName>
</protein>
<evidence type="ECO:0000256" key="1">
    <source>
        <dbReference type="ARBA" id="ARBA00004651"/>
    </source>
</evidence>
<dbReference type="SUPFAM" id="SSF90123">
    <property type="entry name" value="ABC transporter transmembrane region"/>
    <property type="match status" value="1"/>
</dbReference>
<evidence type="ECO:0000313" key="11">
    <source>
        <dbReference type="EMBL" id="GFH40750.1"/>
    </source>
</evidence>
<dbReference type="RefSeq" id="WP_172356565.1">
    <property type="nucleotide sequence ID" value="NZ_BLLH01000005.1"/>
</dbReference>
<feature type="transmembrane region" description="Helical" evidence="8">
    <location>
        <begin position="180"/>
        <end position="198"/>
    </location>
</feature>
<dbReference type="AlphaFoldDB" id="A0A6A0B5S9"/>
<organism evidence="11 12">
    <name type="scientific">Pseudolactococcus insecticola</name>
    <dbReference type="NCBI Taxonomy" id="2709158"/>
    <lineage>
        <taxon>Bacteria</taxon>
        <taxon>Bacillati</taxon>
        <taxon>Bacillota</taxon>
        <taxon>Bacilli</taxon>
        <taxon>Lactobacillales</taxon>
        <taxon>Streptococcaceae</taxon>
        <taxon>Pseudolactococcus</taxon>
    </lineage>
</organism>
<dbReference type="FunFam" id="3.40.50.300:FF:000287">
    <property type="entry name" value="Multidrug ABC transporter ATP-binding protein"/>
    <property type="match status" value="1"/>
</dbReference>
<feature type="transmembrane region" description="Helical" evidence="8">
    <location>
        <begin position="152"/>
        <end position="174"/>
    </location>
</feature>
<dbReference type="InterPro" id="IPR017871">
    <property type="entry name" value="ABC_transporter-like_CS"/>
</dbReference>
<dbReference type="InterPro" id="IPR039421">
    <property type="entry name" value="Type_1_exporter"/>
</dbReference>
<dbReference type="EMBL" id="BLLH01000005">
    <property type="protein sequence ID" value="GFH40750.1"/>
    <property type="molecule type" value="Genomic_DNA"/>
</dbReference>
<keyword evidence="2" id="KW-0813">Transport</keyword>
<evidence type="ECO:0000256" key="4">
    <source>
        <dbReference type="ARBA" id="ARBA00022741"/>
    </source>
</evidence>
<name>A0A6A0B5S9_9LACT</name>
<dbReference type="GO" id="GO:0005886">
    <property type="term" value="C:plasma membrane"/>
    <property type="evidence" value="ECO:0007669"/>
    <property type="project" value="UniProtKB-SubCell"/>
</dbReference>
<sequence length="595" mass="66371">MAENTTSQSVWSQSLSVKTQFGLGVWLMRQTRGQLAYFIGSLIAIIAQSVLMTLTTKIFANFLNTKLSDQMTTTTRNLVIFAAIYSSWRILQSIFSYLYTFLLGRGAIRAQADIRMQIFTKLHSLGMRFFDQVPAGSLVTRTVNDTSTFWDFYFFIFSLFSALSLIVGSFVGLFLSNVYVSSWLLLIFPIIIVILFVYQRFSSSIFRGMRAKLSELNAKIAESISGISVIQDFNQEARFSDDFSRENDNYFHARYRMIRADALIDISRDLTGGLALALAMALLGQLSLNNAIAAGTIYAVINYISAIFEPLRNITNQMSVLQEATVSAYRVKNLLSEDEYDPRQNANATGKITRGKIEFRNVSFSYDGENQILKNISFVAEPGQTIAFVGHTGSGKSSTINALMRFYEFDSGQILIDDIDIRDIDPKSLREQMGLVLQEPFLFYGDLAFNIRMYDDSLSDTAVATAARLVGADKFIDKLSNGYQTLVNENGAGFSAGEKQLISFARTIAHDPKILILDEATSHIDTASESLIQESLLKIQENRTTIAIAHRLSTIKHANLILVLDKGQIVEQGTHAELISKGGYYAELIALQNKA</sequence>
<dbReference type="PROSITE" id="PS50929">
    <property type="entry name" value="ABC_TM1F"/>
    <property type="match status" value="1"/>
</dbReference>
<dbReference type="PANTHER" id="PTHR43394:SF1">
    <property type="entry name" value="ATP-BINDING CASSETTE SUB-FAMILY B MEMBER 10, MITOCHONDRIAL"/>
    <property type="match status" value="1"/>
</dbReference>
<comment type="subcellular location">
    <subcellularLocation>
        <location evidence="1">Cell membrane</location>
        <topology evidence="1">Multi-pass membrane protein</topology>
    </subcellularLocation>
</comment>
<accession>A0A6A0B5S9</accession>
<dbReference type="InterPro" id="IPR027417">
    <property type="entry name" value="P-loop_NTPase"/>
</dbReference>
<dbReference type="InterPro" id="IPR003439">
    <property type="entry name" value="ABC_transporter-like_ATP-bd"/>
</dbReference>
<dbReference type="CDD" id="cd18544">
    <property type="entry name" value="ABC_6TM_TmrA_like"/>
    <property type="match status" value="1"/>
</dbReference>
<keyword evidence="6 8" id="KW-1133">Transmembrane helix</keyword>
<evidence type="ECO:0000259" key="10">
    <source>
        <dbReference type="PROSITE" id="PS50929"/>
    </source>
</evidence>
<evidence type="ECO:0000256" key="3">
    <source>
        <dbReference type="ARBA" id="ARBA00022692"/>
    </source>
</evidence>
<dbReference type="InterPro" id="IPR011527">
    <property type="entry name" value="ABC1_TM_dom"/>
</dbReference>
<evidence type="ECO:0000256" key="6">
    <source>
        <dbReference type="ARBA" id="ARBA00022989"/>
    </source>
</evidence>
<evidence type="ECO:0000256" key="5">
    <source>
        <dbReference type="ARBA" id="ARBA00022840"/>
    </source>
</evidence>
<comment type="caution">
    <text evidence="11">The sequence shown here is derived from an EMBL/GenBank/DDBJ whole genome shotgun (WGS) entry which is preliminary data.</text>
</comment>